<name>A0A7M5UZE9_9CNID</name>
<dbReference type="InterPro" id="IPR003609">
    <property type="entry name" value="Pan_app"/>
</dbReference>
<feature type="domain" description="Apple" evidence="1">
    <location>
        <begin position="43"/>
        <end position="122"/>
    </location>
</feature>
<evidence type="ECO:0000313" key="3">
    <source>
        <dbReference type="Proteomes" id="UP000594262"/>
    </source>
</evidence>
<dbReference type="EnsemblMetazoa" id="CLYHEMT006701.1">
    <property type="protein sequence ID" value="CLYHEMP006701.1"/>
    <property type="gene ID" value="CLYHEMG006701"/>
</dbReference>
<accession>A0A7M5UZE9</accession>
<keyword evidence="3" id="KW-1185">Reference proteome</keyword>
<dbReference type="SUPFAM" id="SSF57414">
    <property type="entry name" value="Hairpin loop containing domain-like"/>
    <property type="match status" value="1"/>
</dbReference>
<evidence type="ECO:0000313" key="2">
    <source>
        <dbReference type="EnsemblMetazoa" id="CLYHEMP006701.1"/>
    </source>
</evidence>
<dbReference type="SMART" id="SM00473">
    <property type="entry name" value="PAN_AP"/>
    <property type="match status" value="2"/>
</dbReference>
<protein>
    <recommendedName>
        <fullName evidence="1">Apple domain-containing protein</fullName>
    </recommendedName>
</protein>
<dbReference type="PROSITE" id="PS50948">
    <property type="entry name" value="PAN"/>
    <property type="match status" value="1"/>
</dbReference>
<organism evidence="2 3">
    <name type="scientific">Clytia hemisphaerica</name>
    <dbReference type="NCBI Taxonomy" id="252671"/>
    <lineage>
        <taxon>Eukaryota</taxon>
        <taxon>Metazoa</taxon>
        <taxon>Cnidaria</taxon>
        <taxon>Hydrozoa</taxon>
        <taxon>Hydroidolina</taxon>
        <taxon>Leptothecata</taxon>
        <taxon>Obeliida</taxon>
        <taxon>Clytiidae</taxon>
        <taxon>Clytia</taxon>
    </lineage>
</organism>
<dbReference type="Gene3D" id="3.50.4.10">
    <property type="entry name" value="Hepatocyte Growth Factor"/>
    <property type="match status" value="1"/>
</dbReference>
<evidence type="ECO:0000259" key="1">
    <source>
        <dbReference type="PROSITE" id="PS50948"/>
    </source>
</evidence>
<proteinExistence type="predicted"/>
<sequence length="574" mass="66314">KIKIWSFCSVLFQCLSMRESKKIFAMKITRMIVFFLCFISIDCFDTDVIFDPQKDSKVSSGSQISKPGISVTQCFYGCLTVTRCQGVNYHPSNQHCVLVSEVDDIESQLQNDAGWIFYEKKQNNQESTTEISNDVSIRGEFMMIYGKLLQVIPRFGRVWTLDFDFKLLEEPEVFSLIFRIKGHDMTSTVMKIILVGTNNKEEFLRVSLKPNQSTNLKLSVQRNQIRTGILNQWHKLRVISTIVAFPDISNIYLLFNGALVAMKTSNKLTNYANVLLYHDLKGSQPKILLRDFKFNQTEDILSWDPIKDACIVGNNMKTYNNFPDDINACKEKCEQDSRCKSIDHNQGNNICYISEATALSAPSDYSEPCTVNNVLYDVDYTEITREEKGKLLDLSSDTPLEVLPKFYYQFIVSIKIRPIAILPNNNWHRLYWFVTPGVEKDTGIRIPKMHIKYSGNNEFTIHAEFDNEPLSGNVPNSWSQIERINIIEEFEIPIAQWSTIEFITRFKSNNIFNIEIKVNGQVDFTRDFTITAAHITKDAYREGVEVLLGYSGWSDDYKNNLQVKDFWYGRYDLD</sequence>
<reference evidence="2" key="1">
    <citation type="submission" date="2021-01" db="UniProtKB">
        <authorList>
            <consortium name="EnsemblMetazoa"/>
        </authorList>
    </citation>
    <scope>IDENTIFICATION</scope>
</reference>
<dbReference type="Pfam" id="PF00024">
    <property type="entry name" value="PAN_1"/>
    <property type="match status" value="2"/>
</dbReference>
<dbReference type="AlphaFoldDB" id="A0A7M5UZE9"/>
<dbReference type="Proteomes" id="UP000594262">
    <property type="component" value="Unplaced"/>
</dbReference>